<organism evidence="1">
    <name type="scientific">marine metagenome</name>
    <dbReference type="NCBI Taxonomy" id="408172"/>
    <lineage>
        <taxon>unclassified sequences</taxon>
        <taxon>metagenomes</taxon>
        <taxon>ecological metagenomes</taxon>
    </lineage>
</organism>
<name>A0A382H5N8_9ZZZZ</name>
<evidence type="ECO:0000313" key="1">
    <source>
        <dbReference type="EMBL" id="SVB81741.1"/>
    </source>
</evidence>
<sequence length="35" mass="3896">MSDILEQFDLDFSTDLDFGFTAVSSAEVEESKKHG</sequence>
<reference evidence="1" key="1">
    <citation type="submission" date="2018-05" db="EMBL/GenBank/DDBJ databases">
        <authorList>
            <person name="Lanie J.A."/>
            <person name="Ng W.-L."/>
            <person name="Kazmierczak K.M."/>
            <person name="Andrzejewski T.M."/>
            <person name="Davidsen T.M."/>
            <person name="Wayne K.J."/>
            <person name="Tettelin H."/>
            <person name="Glass J.I."/>
            <person name="Rusch D."/>
            <person name="Podicherti R."/>
            <person name="Tsui H.-C.T."/>
            <person name="Winkler M.E."/>
        </authorList>
    </citation>
    <scope>NUCLEOTIDE SEQUENCE</scope>
</reference>
<dbReference type="EMBL" id="UINC01058925">
    <property type="protein sequence ID" value="SVB81741.1"/>
    <property type="molecule type" value="Genomic_DNA"/>
</dbReference>
<gene>
    <name evidence="1" type="ORF">METZ01_LOCUS234595</name>
</gene>
<feature type="non-terminal residue" evidence="1">
    <location>
        <position position="35"/>
    </location>
</feature>
<dbReference type="AlphaFoldDB" id="A0A382H5N8"/>
<protein>
    <submittedName>
        <fullName evidence="1">Uncharacterized protein</fullName>
    </submittedName>
</protein>
<accession>A0A382H5N8</accession>
<proteinExistence type="predicted"/>